<sequence>MPGETIGVIASIAVASVSMIIAGISLVWGVKAGRKANENDRRIRQYWHRRYSEVSVASVPGHSMVLT</sequence>
<evidence type="ECO:0000313" key="2">
    <source>
        <dbReference type="EMBL" id="KKL08188.1"/>
    </source>
</evidence>
<organism evidence="2">
    <name type="scientific">marine sediment metagenome</name>
    <dbReference type="NCBI Taxonomy" id="412755"/>
    <lineage>
        <taxon>unclassified sequences</taxon>
        <taxon>metagenomes</taxon>
        <taxon>ecological metagenomes</taxon>
    </lineage>
</organism>
<feature type="transmembrane region" description="Helical" evidence="1">
    <location>
        <begin position="6"/>
        <end position="28"/>
    </location>
</feature>
<proteinExistence type="predicted"/>
<protein>
    <submittedName>
        <fullName evidence="2">Uncharacterized protein</fullName>
    </submittedName>
</protein>
<dbReference type="AlphaFoldDB" id="A0A0F9D7T5"/>
<keyword evidence="1" id="KW-1133">Transmembrane helix</keyword>
<reference evidence="2" key="1">
    <citation type="journal article" date="2015" name="Nature">
        <title>Complex archaea that bridge the gap between prokaryotes and eukaryotes.</title>
        <authorList>
            <person name="Spang A."/>
            <person name="Saw J.H."/>
            <person name="Jorgensen S.L."/>
            <person name="Zaremba-Niedzwiedzka K."/>
            <person name="Martijn J."/>
            <person name="Lind A.E."/>
            <person name="van Eijk R."/>
            <person name="Schleper C."/>
            <person name="Guy L."/>
            <person name="Ettema T.J."/>
        </authorList>
    </citation>
    <scope>NUCLEOTIDE SEQUENCE</scope>
</reference>
<evidence type="ECO:0000256" key="1">
    <source>
        <dbReference type="SAM" id="Phobius"/>
    </source>
</evidence>
<accession>A0A0F9D7T5</accession>
<comment type="caution">
    <text evidence="2">The sequence shown here is derived from an EMBL/GenBank/DDBJ whole genome shotgun (WGS) entry which is preliminary data.</text>
</comment>
<keyword evidence="1" id="KW-0812">Transmembrane</keyword>
<keyword evidence="1" id="KW-0472">Membrane</keyword>
<gene>
    <name evidence="2" type="ORF">LCGC14_2578350</name>
</gene>
<dbReference type="EMBL" id="LAZR01042981">
    <property type="protein sequence ID" value="KKL08188.1"/>
    <property type="molecule type" value="Genomic_DNA"/>
</dbReference>
<feature type="non-terminal residue" evidence="2">
    <location>
        <position position="67"/>
    </location>
</feature>
<name>A0A0F9D7T5_9ZZZZ</name>